<dbReference type="PROSITE" id="PS50928">
    <property type="entry name" value="ABC_TM1"/>
    <property type="match status" value="1"/>
</dbReference>
<dbReference type="SUPFAM" id="SSF161098">
    <property type="entry name" value="MetI-like"/>
    <property type="match status" value="1"/>
</dbReference>
<dbReference type="STRING" id="1121322.SAMN02745136_00402"/>
<keyword evidence="5 7" id="KW-1133">Transmembrane helix</keyword>
<name>A0A1M6KCG9_9FIRM</name>
<accession>A0A1M6KCG9</accession>
<evidence type="ECO:0000256" key="5">
    <source>
        <dbReference type="ARBA" id="ARBA00022989"/>
    </source>
</evidence>
<feature type="domain" description="ABC transmembrane type-1" evidence="8">
    <location>
        <begin position="78"/>
        <end position="289"/>
    </location>
</feature>
<dbReference type="Pfam" id="PF00528">
    <property type="entry name" value="BPD_transp_1"/>
    <property type="match status" value="1"/>
</dbReference>
<feature type="transmembrane region" description="Helical" evidence="7">
    <location>
        <begin position="164"/>
        <end position="187"/>
    </location>
</feature>
<evidence type="ECO:0000256" key="2">
    <source>
        <dbReference type="ARBA" id="ARBA00022448"/>
    </source>
</evidence>
<dbReference type="InterPro" id="IPR035906">
    <property type="entry name" value="MetI-like_sf"/>
</dbReference>
<feature type="transmembrane region" description="Helical" evidence="7">
    <location>
        <begin position="82"/>
        <end position="103"/>
    </location>
</feature>
<evidence type="ECO:0000256" key="3">
    <source>
        <dbReference type="ARBA" id="ARBA00022475"/>
    </source>
</evidence>
<feature type="transmembrane region" description="Helical" evidence="7">
    <location>
        <begin position="115"/>
        <end position="135"/>
    </location>
</feature>
<reference evidence="9 10" key="1">
    <citation type="submission" date="2016-11" db="EMBL/GenBank/DDBJ databases">
        <authorList>
            <person name="Jaros S."/>
            <person name="Januszkiewicz K."/>
            <person name="Wedrychowicz H."/>
        </authorList>
    </citation>
    <scope>NUCLEOTIDE SEQUENCE [LARGE SCALE GENOMIC DNA]</scope>
    <source>
        <strain evidence="9 10">DSM 15929</strain>
    </source>
</reference>
<keyword evidence="2 7" id="KW-0813">Transport</keyword>
<comment type="similarity">
    <text evidence="7">Belongs to the binding-protein-dependent transport system permease family.</text>
</comment>
<dbReference type="CDD" id="cd06261">
    <property type="entry name" value="TM_PBP2"/>
    <property type="match status" value="1"/>
</dbReference>
<dbReference type="GO" id="GO:0005886">
    <property type="term" value="C:plasma membrane"/>
    <property type="evidence" value="ECO:0007669"/>
    <property type="project" value="UniProtKB-SubCell"/>
</dbReference>
<organism evidence="9 10">
    <name type="scientific">Anaerocolumna jejuensis DSM 15929</name>
    <dbReference type="NCBI Taxonomy" id="1121322"/>
    <lineage>
        <taxon>Bacteria</taxon>
        <taxon>Bacillati</taxon>
        <taxon>Bacillota</taxon>
        <taxon>Clostridia</taxon>
        <taxon>Lachnospirales</taxon>
        <taxon>Lachnospiraceae</taxon>
        <taxon>Anaerocolumna</taxon>
    </lineage>
</organism>
<keyword evidence="4 7" id="KW-0812">Transmembrane</keyword>
<dbReference type="RefSeq" id="WP_242962333.1">
    <property type="nucleotide sequence ID" value="NZ_FRAC01000006.1"/>
</dbReference>
<sequence>MSYKEKKLLNAKTKSNFVGWTFALPAVLGFLFLNLVPMLLSGYYSFCDYNIISKPVWSGFKNYISLFNGTDATFWLSVKATLLYTVMAVPANLLFSFAIALLLNRDMAGRAFFRSLFYLPCILPAVASSFVWVLLMNPDFGLFNVILDFLHLPESKFFWGKGSVLPSIVFMGIWSTGSTQVIFLAGLQNVPRVYYEALEIDGGNAWHKFWSVTLPMVSSTLFFNLVMGIIGALQVFGAAYIITEGGPNNASMFYVFNLWRQAFKYMDMGKASAMAWILFIVVLLATLVIFRTSNKWVYNEGGDQ</sequence>
<comment type="subcellular location">
    <subcellularLocation>
        <location evidence="1 7">Cell membrane</location>
        <topology evidence="1 7">Multi-pass membrane protein</topology>
    </subcellularLocation>
</comment>
<feature type="transmembrane region" description="Helical" evidence="7">
    <location>
        <begin position="221"/>
        <end position="242"/>
    </location>
</feature>
<evidence type="ECO:0000256" key="4">
    <source>
        <dbReference type="ARBA" id="ARBA00022692"/>
    </source>
</evidence>
<dbReference type="InterPro" id="IPR051393">
    <property type="entry name" value="ABC_transporter_permease"/>
</dbReference>
<evidence type="ECO:0000256" key="1">
    <source>
        <dbReference type="ARBA" id="ARBA00004651"/>
    </source>
</evidence>
<keyword evidence="3" id="KW-1003">Cell membrane</keyword>
<evidence type="ECO:0000313" key="10">
    <source>
        <dbReference type="Proteomes" id="UP000184386"/>
    </source>
</evidence>
<dbReference type="Gene3D" id="1.10.3720.10">
    <property type="entry name" value="MetI-like"/>
    <property type="match status" value="1"/>
</dbReference>
<dbReference type="Proteomes" id="UP000184386">
    <property type="component" value="Unassembled WGS sequence"/>
</dbReference>
<evidence type="ECO:0000256" key="6">
    <source>
        <dbReference type="ARBA" id="ARBA00023136"/>
    </source>
</evidence>
<keyword evidence="9" id="KW-0762">Sugar transport</keyword>
<dbReference type="PANTHER" id="PTHR30193:SF1">
    <property type="entry name" value="ABC TRANSPORTER PERMEASE PROTEIN YESP-RELATED"/>
    <property type="match status" value="1"/>
</dbReference>
<keyword evidence="6 7" id="KW-0472">Membrane</keyword>
<dbReference type="AlphaFoldDB" id="A0A1M6KCG9"/>
<protein>
    <submittedName>
        <fullName evidence="9">Multiple sugar transport system permease protein</fullName>
    </submittedName>
</protein>
<proteinExistence type="inferred from homology"/>
<evidence type="ECO:0000259" key="8">
    <source>
        <dbReference type="PROSITE" id="PS50928"/>
    </source>
</evidence>
<gene>
    <name evidence="9" type="ORF">SAMN02745136_00402</name>
</gene>
<dbReference type="GO" id="GO:0055085">
    <property type="term" value="P:transmembrane transport"/>
    <property type="evidence" value="ECO:0007669"/>
    <property type="project" value="InterPro"/>
</dbReference>
<evidence type="ECO:0000256" key="7">
    <source>
        <dbReference type="RuleBase" id="RU363032"/>
    </source>
</evidence>
<evidence type="ECO:0000313" key="9">
    <source>
        <dbReference type="EMBL" id="SHJ56651.1"/>
    </source>
</evidence>
<dbReference type="InterPro" id="IPR000515">
    <property type="entry name" value="MetI-like"/>
</dbReference>
<feature type="transmembrane region" description="Helical" evidence="7">
    <location>
        <begin position="273"/>
        <end position="290"/>
    </location>
</feature>
<dbReference type="PANTHER" id="PTHR30193">
    <property type="entry name" value="ABC TRANSPORTER PERMEASE PROTEIN"/>
    <property type="match status" value="1"/>
</dbReference>
<keyword evidence="10" id="KW-1185">Reference proteome</keyword>
<feature type="transmembrane region" description="Helical" evidence="7">
    <location>
        <begin position="20"/>
        <end position="40"/>
    </location>
</feature>
<dbReference type="EMBL" id="FRAC01000006">
    <property type="protein sequence ID" value="SHJ56651.1"/>
    <property type="molecule type" value="Genomic_DNA"/>
</dbReference>